<reference evidence="1" key="1">
    <citation type="submission" date="2019-09" db="EMBL/GenBank/DDBJ databases">
        <title>Characterisation of the sponge microbiome using genome-centric metagenomics.</title>
        <authorList>
            <person name="Engelberts J.P."/>
            <person name="Robbins S.J."/>
            <person name="De Goeij J.M."/>
            <person name="Aranda M."/>
            <person name="Bell S.C."/>
            <person name="Webster N.S."/>
        </authorList>
    </citation>
    <scope>NUCLEOTIDE SEQUENCE</scope>
    <source>
        <strain evidence="1">SB0662_bin_9</strain>
    </source>
</reference>
<protein>
    <submittedName>
        <fullName evidence="1">Uncharacterized protein</fullName>
    </submittedName>
</protein>
<comment type="caution">
    <text evidence="1">The sequence shown here is derived from an EMBL/GenBank/DDBJ whole genome shotgun (WGS) entry which is preliminary data.</text>
</comment>
<name>A0A6B1DS14_9CHLR</name>
<proteinExistence type="predicted"/>
<organism evidence="1">
    <name type="scientific">Caldilineaceae bacterium SB0662_bin_9</name>
    <dbReference type="NCBI Taxonomy" id="2605258"/>
    <lineage>
        <taxon>Bacteria</taxon>
        <taxon>Bacillati</taxon>
        <taxon>Chloroflexota</taxon>
        <taxon>Caldilineae</taxon>
        <taxon>Caldilineales</taxon>
        <taxon>Caldilineaceae</taxon>
    </lineage>
</organism>
<gene>
    <name evidence="1" type="ORF">F4Y08_06715</name>
</gene>
<sequence>MTTDPGRAVEPATRTLLPALEPDERGFIREWLFCGPRLQKLSDSIAPGLSEAEFRRTAADQIHSTDPSIQGPFVEFASPFPDNKPLRWQVVRVREDRFLYGTVFAHTPHSVHCWAIAHAELEEGWSGEIRLTSNGPADVWVNGSHAWQVDHFSLQAPVTATGRLDLPVGQVELLVRFTAIALRASPMVMSLQLPDPPAAAWFVPADSRWAKEHREFSEVLDDAYLNRSAFDRASPVTLHWPETKPLERELVIRLQRTDGRIYSEQQTQGRKLPFMTLGNTYQYPQDEYEILVLPPLVEYYTHNRRHFRRFSAWLNGNVAYSDQHFGTWSQRREEALRHAAAEKGTVFHEMAHLELGQWDKVDWEQFRTTAAEIAGRADCSDFHLTGILGSLQRWGDDPEFPVDLRNELREVILGFRYWMDEPGQDAMCFWTENHQILFHTCEVLAGQLYPRHRFGNSGLTGKEHKALGEQRALAWLRKRAAGGFREWDSNTYFEEDVLALTHLADLAENETVHEMAVVVLDKLFFCMAVNSYRGVFGSTHGRSYAPCLKAAYREPTSGLGRMLWGMGMHNDHVLGTVSLACAVNYRLPPVIEAIARDPAAEIWSRERHAGELEPELDRESGAWEVNKATFRTPDYMLAAAQDHRPGEPGVQEHIWQATLSPEAVVFVTHPPLTSEDGSHRPNYWHGHVRLPRVAQDRDVLFALHDLGEDDWMGFTHAHFPTQAFDAYYIQRNWAFGMKGNGYLALTASAPLRMAQTGPTARQDLRAAGSQVVWTLQMGRREQDGEFREFRAKVLELPLEMEGLDVRFESLRGDRYEFGWTGPLLKNGEEVPLSGYSHIDNPYTSTPLHAESMEIQFQDLLLRLHLT</sequence>
<accession>A0A6B1DS14</accession>
<dbReference type="EMBL" id="VXPY01000041">
    <property type="protein sequence ID" value="MYD90017.1"/>
    <property type="molecule type" value="Genomic_DNA"/>
</dbReference>
<evidence type="ECO:0000313" key="1">
    <source>
        <dbReference type="EMBL" id="MYD90017.1"/>
    </source>
</evidence>
<dbReference type="AlphaFoldDB" id="A0A6B1DS14"/>